<dbReference type="InterPro" id="IPR047212">
    <property type="entry name" value="TPP_POXB-like"/>
</dbReference>
<dbReference type="CDD" id="cd02014">
    <property type="entry name" value="TPP_POX"/>
    <property type="match status" value="1"/>
</dbReference>
<evidence type="ECO:0000256" key="1">
    <source>
        <dbReference type="ARBA" id="ARBA00007812"/>
    </source>
</evidence>
<gene>
    <name evidence="7" type="ORF">C1I89_02390</name>
</gene>
<evidence type="ECO:0000256" key="3">
    <source>
        <dbReference type="RuleBase" id="RU362132"/>
    </source>
</evidence>
<evidence type="ECO:0000259" key="6">
    <source>
        <dbReference type="Pfam" id="PF02776"/>
    </source>
</evidence>
<evidence type="ECO:0000259" key="4">
    <source>
        <dbReference type="Pfam" id="PF00205"/>
    </source>
</evidence>
<dbReference type="InterPro" id="IPR000399">
    <property type="entry name" value="TPP-bd_CS"/>
</dbReference>
<dbReference type="InterPro" id="IPR047210">
    <property type="entry name" value="TPP_PYR_POXB-like"/>
</dbReference>
<dbReference type="Pfam" id="PF02776">
    <property type="entry name" value="TPP_enzyme_N"/>
    <property type="match status" value="1"/>
</dbReference>
<evidence type="ECO:0000256" key="2">
    <source>
        <dbReference type="ARBA" id="ARBA00023052"/>
    </source>
</evidence>
<dbReference type="Pfam" id="PF02775">
    <property type="entry name" value="TPP_enzyme_C"/>
    <property type="match status" value="1"/>
</dbReference>
<dbReference type="InterPro" id="IPR029035">
    <property type="entry name" value="DHS-like_NAD/FAD-binding_dom"/>
</dbReference>
<keyword evidence="8" id="KW-1185">Reference proteome</keyword>
<sequence length="590" mass="64314">MKTVSDFVLERLSQWGVRRVFGYPGDGINDLIGAFGRTQEPLEFVQVRHEESAAFMACAHAKFTGQVGMCMATSGPGAIHLLNGLYDAKLDHQPVVALVGQQARSALGGDYQQEVDLVSLFKDVAHDYVQMAATAGQARHVIDRAMRIAMERRAVTCVIFPNDVQDLPAVESPPREHGAVYTGIGVTSHAAVPNEAALRNAAEILNRGERVAMLVGAGALDAGAEVRQAAELLGAGVAKALLGKAAVPDDLPYVTGSIGLLGTQPSWDMMNECDTLLMVGTSFPYAEFLPEEGQARAVQIDRDGRKLSLRYPVELGLVGDSRLTLQALMPMLERKTARRWRERIEKQVARWRDTVRERAMVEARPLNPQRPFLELSQRLPEQCIVTCDSGSAANWYARDLDLREGMMGSLSGGLATMGCGVPYAVAAKLAYPERPVVALVGDGAMQMLGINELITISHRWKDWADPRLIVMVLNNGDLNLVTWEQRVMGGDPRFADSQWLPAFSYADYGRLLGLEGIRVENPQDVGPAWDRALAAARPVVLEMVTDPEMPPLPPHIPAKQVAAYVRALRKEDAAAGGAALRATIKQWWAG</sequence>
<dbReference type="PANTHER" id="PTHR42981:SF2">
    <property type="entry name" value="PYRUVATE DEHYDROGENASE [UBIQUINONE]"/>
    <property type="match status" value="1"/>
</dbReference>
<feature type="domain" description="Thiamine pyrophosphate enzyme N-terminal TPP-binding" evidence="6">
    <location>
        <begin position="3"/>
        <end position="119"/>
    </location>
</feature>
<dbReference type="GO" id="GO:0030976">
    <property type="term" value="F:thiamine pyrophosphate binding"/>
    <property type="evidence" value="ECO:0007669"/>
    <property type="project" value="InterPro"/>
</dbReference>
<feature type="domain" description="Thiamine pyrophosphate enzyme central" evidence="4">
    <location>
        <begin position="199"/>
        <end position="328"/>
    </location>
</feature>
<keyword evidence="2 3" id="KW-0786">Thiamine pyrophosphate</keyword>
<proteinExistence type="inferred from homology"/>
<dbReference type="InterPro" id="IPR012001">
    <property type="entry name" value="Thiamin_PyroP_enz_TPP-bd_dom"/>
</dbReference>
<dbReference type="GO" id="GO:0019752">
    <property type="term" value="P:carboxylic acid metabolic process"/>
    <property type="evidence" value="ECO:0007669"/>
    <property type="project" value="UniProtKB-ARBA"/>
</dbReference>
<dbReference type="InterPro" id="IPR029061">
    <property type="entry name" value="THDP-binding"/>
</dbReference>
<dbReference type="InterPro" id="IPR011766">
    <property type="entry name" value="TPP_enzyme_TPP-bd"/>
</dbReference>
<evidence type="ECO:0000313" key="7">
    <source>
        <dbReference type="EMBL" id="PND35258.1"/>
    </source>
</evidence>
<name>A0A2N8KP80_9BURK</name>
<dbReference type="Gene3D" id="3.40.50.970">
    <property type="match status" value="2"/>
</dbReference>
<comment type="caution">
    <text evidence="7">The sequence shown here is derived from an EMBL/GenBank/DDBJ whole genome shotgun (WGS) entry which is preliminary data.</text>
</comment>
<dbReference type="Pfam" id="PF00205">
    <property type="entry name" value="TPP_enzyme_M"/>
    <property type="match status" value="1"/>
</dbReference>
<comment type="similarity">
    <text evidence="1 3">Belongs to the TPP enzyme family.</text>
</comment>
<dbReference type="SUPFAM" id="SSF52467">
    <property type="entry name" value="DHS-like NAD/FAD-binding domain"/>
    <property type="match status" value="1"/>
</dbReference>
<evidence type="ECO:0000259" key="5">
    <source>
        <dbReference type="Pfam" id="PF02775"/>
    </source>
</evidence>
<reference evidence="7 8" key="1">
    <citation type="submission" date="2018-01" db="EMBL/GenBank/DDBJ databases">
        <title>The draft genome of an aniline degradation strain ANB-1.</title>
        <authorList>
            <person name="Zhang L."/>
            <person name="Jiang J."/>
        </authorList>
    </citation>
    <scope>NUCLEOTIDE SEQUENCE [LARGE SCALE GENOMIC DNA]</scope>
    <source>
        <strain evidence="7 8">ANB-1</strain>
    </source>
</reference>
<accession>A0A2N8KP80</accession>
<feature type="domain" description="Thiamine pyrophosphate enzyme TPP-binding" evidence="5">
    <location>
        <begin position="388"/>
        <end position="542"/>
    </location>
</feature>
<evidence type="ECO:0000313" key="8">
    <source>
        <dbReference type="Proteomes" id="UP000235994"/>
    </source>
</evidence>
<dbReference type="NCBIfam" id="NF006129">
    <property type="entry name" value="PRK08273.1"/>
    <property type="match status" value="1"/>
</dbReference>
<dbReference type="RefSeq" id="WP_102771199.1">
    <property type="nucleotide sequence ID" value="NZ_POQS01000001.1"/>
</dbReference>
<dbReference type="InterPro" id="IPR047211">
    <property type="entry name" value="POXB-like"/>
</dbReference>
<dbReference type="EMBL" id="POQS01000001">
    <property type="protein sequence ID" value="PND35258.1"/>
    <property type="molecule type" value="Genomic_DNA"/>
</dbReference>
<dbReference type="SUPFAM" id="SSF52518">
    <property type="entry name" value="Thiamin diphosphate-binding fold (THDP-binding)"/>
    <property type="match status" value="2"/>
</dbReference>
<dbReference type="Gene3D" id="3.40.50.1220">
    <property type="entry name" value="TPP-binding domain"/>
    <property type="match status" value="1"/>
</dbReference>
<dbReference type="InterPro" id="IPR012000">
    <property type="entry name" value="Thiamin_PyroP_enz_cen_dom"/>
</dbReference>
<dbReference type="GO" id="GO:0000287">
    <property type="term" value="F:magnesium ion binding"/>
    <property type="evidence" value="ECO:0007669"/>
    <property type="project" value="InterPro"/>
</dbReference>
<dbReference type="GO" id="GO:0003824">
    <property type="term" value="F:catalytic activity"/>
    <property type="evidence" value="ECO:0007669"/>
    <property type="project" value="InterPro"/>
</dbReference>
<dbReference type="Proteomes" id="UP000235994">
    <property type="component" value="Unassembled WGS sequence"/>
</dbReference>
<dbReference type="CDD" id="cd07039">
    <property type="entry name" value="TPP_PYR_POX"/>
    <property type="match status" value="1"/>
</dbReference>
<dbReference type="AlphaFoldDB" id="A0A2N8KP80"/>
<dbReference type="PANTHER" id="PTHR42981">
    <property type="entry name" value="PYRUVATE DEHYDROGENASE [UBIQUINONE]"/>
    <property type="match status" value="1"/>
</dbReference>
<dbReference type="PROSITE" id="PS00187">
    <property type="entry name" value="TPP_ENZYMES"/>
    <property type="match status" value="1"/>
</dbReference>
<protein>
    <submittedName>
        <fullName evidence="7">Thiamine pyrophosphate-requiring protein</fullName>
    </submittedName>
</protein>
<organism evidence="7 8">
    <name type="scientific">Achromobacter pulmonis</name>
    <dbReference type="NCBI Taxonomy" id="1389932"/>
    <lineage>
        <taxon>Bacteria</taxon>
        <taxon>Pseudomonadati</taxon>
        <taxon>Pseudomonadota</taxon>
        <taxon>Betaproteobacteria</taxon>
        <taxon>Burkholderiales</taxon>
        <taxon>Alcaligenaceae</taxon>
        <taxon>Achromobacter</taxon>
    </lineage>
</organism>